<dbReference type="GO" id="GO:0003886">
    <property type="term" value="F:DNA (cytosine-5-)-methyltransferase activity"/>
    <property type="evidence" value="ECO:0007669"/>
    <property type="project" value="UniProtKB-EC"/>
</dbReference>
<dbReference type="InterPro" id="IPR001525">
    <property type="entry name" value="C5_MeTfrase"/>
</dbReference>
<evidence type="ECO:0000256" key="4">
    <source>
        <dbReference type="ARBA" id="ARBA00022691"/>
    </source>
</evidence>
<keyword evidence="5" id="KW-0680">Restriction system</keyword>
<dbReference type="InterPro" id="IPR029063">
    <property type="entry name" value="SAM-dependent_MTases_sf"/>
</dbReference>
<keyword evidence="2" id="KW-0489">Methyltransferase</keyword>
<proteinExistence type="predicted"/>
<dbReference type="EMBL" id="MJGC01000054">
    <property type="protein sequence ID" value="OEJ75051.1"/>
    <property type="molecule type" value="Genomic_DNA"/>
</dbReference>
<dbReference type="RefSeq" id="WP_069967313.1">
    <property type="nucleotide sequence ID" value="NZ_CM124774.1"/>
</dbReference>
<dbReference type="InterPro" id="IPR050390">
    <property type="entry name" value="C5-Methyltransferase"/>
</dbReference>
<dbReference type="GO" id="GO:0009307">
    <property type="term" value="P:DNA restriction-modification system"/>
    <property type="evidence" value="ECO:0007669"/>
    <property type="project" value="UniProtKB-KW"/>
</dbReference>
<dbReference type="GO" id="GO:0003677">
    <property type="term" value="F:DNA binding"/>
    <property type="evidence" value="ECO:0007669"/>
    <property type="project" value="TreeGrafter"/>
</dbReference>
<name>A0A1E5QKE1_9CYAN</name>
<organism evidence="6">
    <name type="scientific">Desertifilum tharense IPPAS B-1220</name>
    <dbReference type="NCBI Taxonomy" id="1781255"/>
    <lineage>
        <taxon>Bacteria</taxon>
        <taxon>Bacillati</taxon>
        <taxon>Cyanobacteriota</taxon>
        <taxon>Cyanophyceae</taxon>
        <taxon>Desertifilales</taxon>
        <taxon>Desertifilaceae</taxon>
        <taxon>Desertifilum</taxon>
    </lineage>
</organism>
<dbReference type="GO" id="GO:0032259">
    <property type="term" value="P:methylation"/>
    <property type="evidence" value="ECO:0007669"/>
    <property type="project" value="UniProtKB-KW"/>
</dbReference>
<evidence type="ECO:0000256" key="3">
    <source>
        <dbReference type="ARBA" id="ARBA00022679"/>
    </source>
</evidence>
<evidence type="ECO:0000313" key="6">
    <source>
        <dbReference type="EMBL" id="OEJ75051.1"/>
    </source>
</evidence>
<reference evidence="6" key="1">
    <citation type="submission" date="2016-09" db="EMBL/GenBank/DDBJ databases">
        <title>Draft genome of thermotolerant cyanobacterium Desertifilum sp. strain IPPAS B-1220.</title>
        <authorList>
            <person name="Sinetova M.A."/>
            <person name="Bolakhan K."/>
            <person name="Zayadan B.K."/>
            <person name="Mironov K.S."/>
            <person name="Ustinova V."/>
            <person name="Kupriyanova E.V."/>
            <person name="Sidorov R.A."/>
            <person name="Skrypnik A.N."/>
            <person name="Gogoleva N.E."/>
            <person name="Gogolev Y.V."/>
            <person name="Los D.A."/>
        </authorList>
    </citation>
    <scope>NUCLEOTIDE SEQUENCE [LARGE SCALE GENOMIC DNA]</scope>
    <source>
        <strain evidence="6">IPPAS B-1220</strain>
    </source>
</reference>
<gene>
    <name evidence="6" type="ORF">BH720_11320</name>
</gene>
<dbReference type="Pfam" id="PF00145">
    <property type="entry name" value="DNA_methylase"/>
    <property type="match status" value="1"/>
</dbReference>
<comment type="caution">
    <text evidence="6">The sequence shown here is derived from an EMBL/GenBank/DDBJ whole genome shotgun (WGS) entry which is preliminary data.</text>
</comment>
<dbReference type="EC" id="2.1.1.37" evidence="1"/>
<sequence>MNNQTTLSGLSLFSGAGGMDVGFLQAGINNAAPPRLRRLTVDEALRLQTFPHCYEFIGSQSSIYRQIGNAVPCNLAQVVAEVIRDCLIKGKVEAQVPIDSLNSLRQNRANPNPIFVDYQALASSEKIRL</sequence>
<dbReference type="STRING" id="1781255.BH720_11320"/>
<dbReference type="GO" id="GO:0044027">
    <property type="term" value="P:negative regulation of gene expression via chromosomal CpG island methylation"/>
    <property type="evidence" value="ECO:0007669"/>
    <property type="project" value="TreeGrafter"/>
</dbReference>
<dbReference type="Gene3D" id="3.90.120.10">
    <property type="entry name" value="DNA Methylase, subunit A, domain 2"/>
    <property type="match status" value="1"/>
</dbReference>
<dbReference type="SUPFAM" id="SSF53335">
    <property type="entry name" value="S-adenosyl-L-methionine-dependent methyltransferases"/>
    <property type="match status" value="1"/>
</dbReference>
<keyword evidence="4" id="KW-0949">S-adenosyl-L-methionine</keyword>
<dbReference type="AlphaFoldDB" id="A0A1E5QKE1"/>
<keyword evidence="3" id="KW-0808">Transferase</keyword>
<evidence type="ECO:0000256" key="2">
    <source>
        <dbReference type="ARBA" id="ARBA00022603"/>
    </source>
</evidence>
<protein>
    <recommendedName>
        <fullName evidence="1">DNA (cytosine-5-)-methyltransferase</fullName>
        <ecNumber evidence="1">2.1.1.37</ecNumber>
    </recommendedName>
</protein>
<evidence type="ECO:0000256" key="5">
    <source>
        <dbReference type="ARBA" id="ARBA00022747"/>
    </source>
</evidence>
<accession>A0A1E5QKE1</accession>
<dbReference type="PANTHER" id="PTHR10629:SF52">
    <property type="entry name" value="DNA (CYTOSINE-5)-METHYLTRANSFERASE 1"/>
    <property type="match status" value="1"/>
</dbReference>
<evidence type="ECO:0000256" key="1">
    <source>
        <dbReference type="ARBA" id="ARBA00011975"/>
    </source>
</evidence>
<dbReference type="PANTHER" id="PTHR10629">
    <property type="entry name" value="CYTOSINE-SPECIFIC METHYLTRANSFERASE"/>
    <property type="match status" value="1"/>
</dbReference>